<dbReference type="CDD" id="cd07377">
    <property type="entry name" value="WHTH_GntR"/>
    <property type="match status" value="1"/>
</dbReference>
<evidence type="ECO:0000313" key="6">
    <source>
        <dbReference type="Proteomes" id="UP000494119"/>
    </source>
</evidence>
<keyword evidence="3" id="KW-0804">Transcription</keyword>
<evidence type="ECO:0000256" key="2">
    <source>
        <dbReference type="ARBA" id="ARBA00023125"/>
    </source>
</evidence>
<dbReference type="PANTHER" id="PTHR44846">
    <property type="entry name" value="MANNOSYL-D-GLYCERATE TRANSPORT/METABOLISM SYSTEM REPRESSOR MNGR-RELATED"/>
    <property type="match status" value="1"/>
</dbReference>
<dbReference type="Proteomes" id="UP000494119">
    <property type="component" value="Unassembled WGS sequence"/>
</dbReference>
<gene>
    <name evidence="5" type="primary">nagR_2</name>
    <name evidence="5" type="ORF">LMG28688_01996</name>
</gene>
<keyword evidence="1" id="KW-0805">Transcription regulation</keyword>
<proteinExistence type="predicted"/>
<evidence type="ECO:0000313" key="5">
    <source>
        <dbReference type="EMBL" id="CAB3785274.1"/>
    </source>
</evidence>
<dbReference type="Gene3D" id="1.10.10.10">
    <property type="entry name" value="Winged helix-like DNA-binding domain superfamily/Winged helix DNA-binding domain"/>
    <property type="match status" value="1"/>
</dbReference>
<evidence type="ECO:0000256" key="3">
    <source>
        <dbReference type="ARBA" id="ARBA00023163"/>
    </source>
</evidence>
<name>A0A6J5FQJ5_9BURK</name>
<dbReference type="InterPro" id="IPR036388">
    <property type="entry name" value="WH-like_DNA-bd_sf"/>
</dbReference>
<organism evidence="5 6">
    <name type="scientific">Paraburkholderia caffeinitolerans</name>
    <dbReference type="NCBI Taxonomy" id="1723730"/>
    <lineage>
        <taxon>Bacteria</taxon>
        <taxon>Pseudomonadati</taxon>
        <taxon>Pseudomonadota</taxon>
        <taxon>Betaproteobacteria</taxon>
        <taxon>Burkholderiales</taxon>
        <taxon>Burkholderiaceae</taxon>
        <taxon>Paraburkholderia</taxon>
    </lineage>
</organism>
<dbReference type="InterPro" id="IPR050679">
    <property type="entry name" value="Bact_HTH_transcr_reg"/>
</dbReference>
<dbReference type="Pfam" id="PF07702">
    <property type="entry name" value="UTRA"/>
    <property type="match status" value="1"/>
</dbReference>
<dbReference type="SMART" id="SM00866">
    <property type="entry name" value="UTRA"/>
    <property type="match status" value="1"/>
</dbReference>
<dbReference type="GO" id="GO:0003677">
    <property type="term" value="F:DNA binding"/>
    <property type="evidence" value="ECO:0007669"/>
    <property type="project" value="UniProtKB-KW"/>
</dbReference>
<dbReference type="SUPFAM" id="SSF64288">
    <property type="entry name" value="Chorismate lyase-like"/>
    <property type="match status" value="1"/>
</dbReference>
<dbReference type="InterPro" id="IPR028978">
    <property type="entry name" value="Chorismate_lyase_/UTRA_dom_sf"/>
</dbReference>
<evidence type="ECO:0000256" key="1">
    <source>
        <dbReference type="ARBA" id="ARBA00023015"/>
    </source>
</evidence>
<dbReference type="PANTHER" id="PTHR44846:SF1">
    <property type="entry name" value="MANNOSYL-D-GLYCERATE TRANSPORT_METABOLISM SYSTEM REPRESSOR MNGR-RELATED"/>
    <property type="match status" value="1"/>
</dbReference>
<dbReference type="SUPFAM" id="SSF46785">
    <property type="entry name" value="Winged helix' DNA-binding domain"/>
    <property type="match status" value="1"/>
</dbReference>
<feature type="domain" description="HTH gntR-type" evidence="4">
    <location>
        <begin position="22"/>
        <end position="90"/>
    </location>
</feature>
<dbReference type="AlphaFoldDB" id="A0A6J5FQJ5"/>
<dbReference type="EMBL" id="CADIKL010000008">
    <property type="protein sequence ID" value="CAB3785274.1"/>
    <property type="molecule type" value="Genomic_DNA"/>
</dbReference>
<dbReference type="PROSITE" id="PS50949">
    <property type="entry name" value="HTH_GNTR"/>
    <property type="match status" value="1"/>
</dbReference>
<keyword evidence="6" id="KW-1185">Reference proteome</keyword>
<evidence type="ECO:0000259" key="4">
    <source>
        <dbReference type="PROSITE" id="PS50949"/>
    </source>
</evidence>
<dbReference type="InterPro" id="IPR011663">
    <property type="entry name" value="UTRA"/>
</dbReference>
<dbReference type="InterPro" id="IPR036390">
    <property type="entry name" value="WH_DNA-bd_sf"/>
</dbReference>
<protein>
    <submittedName>
        <fullName evidence="5">HTH-type transcriptional repressor NagR</fullName>
    </submittedName>
</protein>
<dbReference type="SMART" id="SM00345">
    <property type="entry name" value="HTH_GNTR"/>
    <property type="match status" value="1"/>
</dbReference>
<dbReference type="PRINTS" id="PR00035">
    <property type="entry name" value="HTHGNTR"/>
</dbReference>
<dbReference type="GO" id="GO:0045892">
    <property type="term" value="P:negative regulation of DNA-templated transcription"/>
    <property type="evidence" value="ECO:0007669"/>
    <property type="project" value="TreeGrafter"/>
</dbReference>
<sequence>MFKLTSPSTAVPGESSDCADDLPLFAQVQQQLRQEILEGSLASGQKLPSESKLQARFDVSRITVRQALSALQAEGLVETFNGKGSFVTRPSNAPRLGMLTGFYEHMRARGKTAEGRIFSVKAIKATKLLAHDLKIKAGTPLTSISTVRLADGEPVVVGKLVMAPDLATTMLAHNLETADAMTLLETELGYRLESTHIETSAVLAGDERSRMLDVDPGMPLLRITFVPHDINNTPLFYAEMYFRPDKFTYKAVIRR</sequence>
<reference evidence="5 6" key="1">
    <citation type="submission" date="2020-04" db="EMBL/GenBank/DDBJ databases">
        <authorList>
            <person name="De Canck E."/>
        </authorList>
    </citation>
    <scope>NUCLEOTIDE SEQUENCE [LARGE SCALE GENOMIC DNA]</scope>
    <source>
        <strain evidence="5 6">LMG 28688</strain>
    </source>
</reference>
<dbReference type="Pfam" id="PF00392">
    <property type="entry name" value="GntR"/>
    <property type="match status" value="1"/>
</dbReference>
<dbReference type="GO" id="GO:0003700">
    <property type="term" value="F:DNA-binding transcription factor activity"/>
    <property type="evidence" value="ECO:0007669"/>
    <property type="project" value="InterPro"/>
</dbReference>
<keyword evidence="2" id="KW-0238">DNA-binding</keyword>
<dbReference type="InterPro" id="IPR000524">
    <property type="entry name" value="Tscrpt_reg_HTH_GntR"/>
</dbReference>
<dbReference type="Gene3D" id="3.40.1410.10">
    <property type="entry name" value="Chorismate lyase-like"/>
    <property type="match status" value="1"/>
</dbReference>
<accession>A0A6J5FQJ5</accession>